<name>C5C3T9_BEUC1</name>
<protein>
    <submittedName>
        <fullName evidence="5">Transcriptional regulator, TetR family</fullName>
    </submittedName>
</protein>
<gene>
    <name evidence="5" type="ordered locus">Bcav_3756</name>
</gene>
<dbReference type="InterPro" id="IPR023772">
    <property type="entry name" value="DNA-bd_HTH_TetR-type_CS"/>
</dbReference>
<dbReference type="Pfam" id="PF17933">
    <property type="entry name" value="TetR_C_25"/>
    <property type="match status" value="1"/>
</dbReference>
<dbReference type="InterPro" id="IPR001647">
    <property type="entry name" value="HTH_TetR"/>
</dbReference>
<dbReference type="InterPro" id="IPR050109">
    <property type="entry name" value="HTH-type_TetR-like_transc_reg"/>
</dbReference>
<keyword evidence="6" id="KW-1185">Reference proteome</keyword>
<keyword evidence="1 2" id="KW-0238">DNA-binding</keyword>
<dbReference type="GO" id="GO:0003700">
    <property type="term" value="F:DNA-binding transcription factor activity"/>
    <property type="evidence" value="ECO:0007669"/>
    <property type="project" value="TreeGrafter"/>
</dbReference>
<dbReference type="Pfam" id="PF00440">
    <property type="entry name" value="TetR_N"/>
    <property type="match status" value="1"/>
</dbReference>
<dbReference type="PANTHER" id="PTHR30055:SF146">
    <property type="entry name" value="HTH-TYPE TRANSCRIPTIONAL DUAL REGULATOR CECR"/>
    <property type="match status" value="1"/>
</dbReference>
<dbReference type="Gene3D" id="1.10.357.10">
    <property type="entry name" value="Tetracycline Repressor, domain 2"/>
    <property type="match status" value="1"/>
</dbReference>
<dbReference type="EMBL" id="CP001618">
    <property type="protein sequence ID" value="ACQ81998.1"/>
    <property type="molecule type" value="Genomic_DNA"/>
</dbReference>
<dbReference type="KEGG" id="bcv:Bcav_3756"/>
<accession>C5C3T9</accession>
<dbReference type="PRINTS" id="PR00455">
    <property type="entry name" value="HTHTETR"/>
</dbReference>
<evidence type="ECO:0000259" key="4">
    <source>
        <dbReference type="PROSITE" id="PS50977"/>
    </source>
</evidence>
<dbReference type="AlphaFoldDB" id="C5C3T9"/>
<dbReference type="GO" id="GO:0000976">
    <property type="term" value="F:transcription cis-regulatory region binding"/>
    <property type="evidence" value="ECO:0007669"/>
    <property type="project" value="TreeGrafter"/>
</dbReference>
<reference evidence="5 6" key="1">
    <citation type="journal article" date="2009" name="Stand. Genomic Sci.">
        <title>Complete genome sequence of Beutenbergia cavernae type strain (HKI 0122).</title>
        <authorList>
            <person name="Land M."/>
            <person name="Pukall R."/>
            <person name="Abt B."/>
            <person name="Goker M."/>
            <person name="Rohde M."/>
            <person name="Glavina Del Rio T."/>
            <person name="Tice H."/>
            <person name="Copeland A."/>
            <person name="Cheng J.F."/>
            <person name="Lucas S."/>
            <person name="Chen F."/>
            <person name="Nolan M."/>
            <person name="Bruce D."/>
            <person name="Goodwin L."/>
            <person name="Pitluck S."/>
            <person name="Ivanova N."/>
            <person name="Mavromatis K."/>
            <person name="Ovchinnikova G."/>
            <person name="Pati A."/>
            <person name="Chen A."/>
            <person name="Palaniappan K."/>
            <person name="Hauser L."/>
            <person name="Chang Y.J."/>
            <person name="Jefferies C.C."/>
            <person name="Saunders E."/>
            <person name="Brettin T."/>
            <person name="Detter J.C."/>
            <person name="Han C."/>
            <person name="Chain P."/>
            <person name="Bristow J."/>
            <person name="Eisen J.A."/>
            <person name="Markowitz V."/>
            <person name="Hugenholtz P."/>
            <person name="Kyrpides N.C."/>
            <person name="Klenk H.P."/>
            <person name="Lapidus A."/>
        </authorList>
    </citation>
    <scope>NUCLEOTIDE SEQUENCE [LARGE SCALE GENOMIC DNA]</scope>
    <source>
        <strain evidence="6">ATCC BAA-8 / DSM 12333 / NBRC 16432</strain>
    </source>
</reference>
<evidence type="ECO:0000256" key="3">
    <source>
        <dbReference type="SAM" id="MobiDB-lite"/>
    </source>
</evidence>
<dbReference type="PROSITE" id="PS50977">
    <property type="entry name" value="HTH_TETR_2"/>
    <property type="match status" value="1"/>
</dbReference>
<dbReference type="PANTHER" id="PTHR30055">
    <property type="entry name" value="HTH-TYPE TRANSCRIPTIONAL REGULATOR RUTR"/>
    <property type="match status" value="1"/>
</dbReference>
<dbReference type="STRING" id="471853.Bcav_3756"/>
<evidence type="ECO:0000256" key="1">
    <source>
        <dbReference type="ARBA" id="ARBA00023125"/>
    </source>
</evidence>
<dbReference type="PROSITE" id="PS01081">
    <property type="entry name" value="HTH_TETR_1"/>
    <property type="match status" value="1"/>
</dbReference>
<dbReference type="InterPro" id="IPR009057">
    <property type="entry name" value="Homeodomain-like_sf"/>
</dbReference>
<feature type="DNA-binding region" description="H-T-H motif" evidence="2">
    <location>
        <begin position="48"/>
        <end position="67"/>
    </location>
</feature>
<evidence type="ECO:0000313" key="5">
    <source>
        <dbReference type="EMBL" id="ACQ81998.1"/>
    </source>
</evidence>
<dbReference type="HOGENOM" id="CLU_088572_1_0_11"/>
<proteinExistence type="predicted"/>
<dbReference type="InterPro" id="IPR041484">
    <property type="entry name" value="TetR_C_25"/>
</dbReference>
<evidence type="ECO:0000256" key="2">
    <source>
        <dbReference type="PROSITE-ProRule" id="PRU00335"/>
    </source>
</evidence>
<dbReference type="SUPFAM" id="SSF46689">
    <property type="entry name" value="Homeodomain-like"/>
    <property type="match status" value="1"/>
</dbReference>
<feature type="region of interest" description="Disordered" evidence="3">
    <location>
        <begin position="229"/>
        <end position="252"/>
    </location>
</feature>
<organism evidence="5 6">
    <name type="scientific">Beutenbergia cavernae (strain ATCC BAA-8 / DSM 12333 / CCUG 43141 / JCM 11478 / NBRC 16432 / NCIMB 13614 / HKI 0122)</name>
    <dbReference type="NCBI Taxonomy" id="471853"/>
    <lineage>
        <taxon>Bacteria</taxon>
        <taxon>Bacillati</taxon>
        <taxon>Actinomycetota</taxon>
        <taxon>Actinomycetes</taxon>
        <taxon>Micrococcales</taxon>
        <taxon>Beutenbergiaceae</taxon>
        <taxon>Beutenbergia</taxon>
    </lineage>
</organism>
<feature type="domain" description="HTH tetR-type" evidence="4">
    <location>
        <begin position="26"/>
        <end position="85"/>
    </location>
</feature>
<evidence type="ECO:0000313" key="6">
    <source>
        <dbReference type="Proteomes" id="UP000007962"/>
    </source>
</evidence>
<dbReference type="Proteomes" id="UP000007962">
    <property type="component" value="Chromosome"/>
</dbReference>
<dbReference type="eggNOG" id="COG1309">
    <property type="taxonomic scope" value="Bacteria"/>
</dbReference>
<sequence length="252" mass="27347">MHAYSMLVVRTVASASGSSQVRPEDLTARARIRDAAIECFARDGFDASVRTLADRAGVSAGLITHHFGSKAKLRAECDTEVLRRYRLVKQDAVERPTPHLLEALADPGPDAALLVYILRAVHAGGPAARAFLTHLMDDARDAMADGVARGLVRPSRDEEARLRYLTYQTVGAMLVDFMLDGGSDPGVFVARMRQRSSDLLLPMLEVGTEGYLASREYLDSYLENVWEGRHGTDGGARTHAPPSSADPEPTSA</sequence>